<keyword evidence="10" id="KW-1185">Reference proteome</keyword>
<keyword evidence="3" id="KW-0347">Helicase</keyword>
<dbReference type="SUPFAM" id="SSF52540">
    <property type="entry name" value="P-loop containing nucleoside triphosphate hydrolases"/>
    <property type="match status" value="1"/>
</dbReference>
<dbReference type="GO" id="GO:0004386">
    <property type="term" value="F:helicase activity"/>
    <property type="evidence" value="ECO:0007669"/>
    <property type="project" value="UniProtKB-KW"/>
</dbReference>
<gene>
    <name evidence="9" type="ORF">BSTOLATCC_MIC5174</name>
</gene>
<feature type="region of interest" description="Disordered" evidence="6">
    <location>
        <begin position="153"/>
        <end position="176"/>
    </location>
</feature>
<evidence type="ECO:0000259" key="7">
    <source>
        <dbReference type="Pfam" id="PF13086"/>
    </source>
</evidence>
<dbReference type="AlphaFoldDB" id="A0AAU9IA31"/>
<organism evidence="9 10">
    <name type="scientific">Blepharisma stoltei</name>
    <dbReference type="NCBI Taxonomy" id="1481888"/>
    <lineage>
        <taxon>Eukaryota</taxon>
        <taxon>Sar</taxon>
        <taxon>Alveolata</taxon>
        <taxon>Ciliophora</taxon>
        <taxon>Postciliodesmatophora</taxon>
        <taxon>Heterotrichea</taxon>
        <taxon>Heterotrichida</taxon>
        <taxon>Blepharismidae</taxon>
        <taxon>Blepharisma</taxon>
    </lineage>
</organism>
<comment type="caution">
    <text evidence="9">The sequence shown here is derived from an EMBL/GenBank/DDBJ whole genome shotgun (WGS) entry which is preliminary data.</text>
</comment>
<feature type="domain" description="DNA2/NAM7 helicase-like C-terminal" evidence="8">
    <location>
        <begin position="745"/>
        <end position="933"/>
    </location>
</feature>
<feature type="region of interest" description="Disordered" evidence="6">
    <location>
        <begin position="971"/>
        <end position="994"/>
    </location>
</feature>
<evidence type="ECO:0000256" key="6">
    <source>
        <dbReference type="SAM" id="MobiDB-lite"/>
    </source>
</evidence>
<evidence type="ECO:0000313" key="10">
    <source>
        <dbReference type="Proteomes" id="UP001162131"/>
    </source>
</evidence>
<feature type="coiled-coil region" evidence="5">
    <location>
        <begin position="598"/>
        <end position="635"/>
    </location>
</feature>
<evidence type="ECO:0000256" key="1">
    <source>
        <dbReference type="ARBA" id="ARBA00022741"/>
    </source>
</evidence>
<dbReference type="PANTHER" id="PTHR10887:SF495">
    <property type="entry name" value="HELICASE SENATAXIN ISOFORM X1-RELATED"/>
    <property type="match status" value="1"/>
</dbReference>
<feature type="compositionally biased region" description="Basic and acidic residues" evidence="6">
    <location>
        <begin position="985"/>
        <end position="994"/>
    </location>
</feature>
<dbReference type="InterPro" id="IPR041677">
    <property type="entry name" value="DNA2/NAM7_AAA_11"/>
</dbReference>
<dbReference type="GO" id="GO:0016787">
    <property type="term" value="F:hydrolase activity"/>
    <property type="evidence" value="ECO:0007669"/>
    <property type="project" value="UniProtKB-KW"/>
</dbReference>
<dbReference type="CDD" id="cd18808">
    <property type="entry name" value="SF1_C_Upf1"/>
    <property type="match status" value="1"/>
</dbReference>
<keyword evidence="5" id="KW-0175">Coiled coil</keyword>
<evidence type="ECO:0000313" key="9">
    <source>
        <dbReference type="EMBL" id="CAG9311914.1"/>
    </source>
</evidence>
<dbReference type="CDD" id="cd18042">
    <property type="entry name" value="DEXXQc_SETX"/>
    <property type="match status" value="1"/>
</dbReference>
<dbReference type="InterPro" id="IPR041679">
    <property type="entry name" value="DNA2/NAM7-like_C"/>
</dbReference>
<dbReference type="InterPro" id="IPR047187">
    <property type="entry name" value="SF1_C_Upf1"/>
</dbReference>
<evidence type="ECO:0000256" key="2">
    <source>
        <dbReference type="ARBA" id="ARBA00022801"/>
    </source>
</evidence>
<name>A0AAU9IA31_9CILI</name>
<dbReference type="Gene3D" id="3.40.50.300">
    <property type="entry name" value="P-loop containing nucleotide triphosphate hydrolases"/>
    <property type="match status" value="2"/>
</dbReference>
<keyword evidence="1" id="KW-0547">Nucleotide-binding</keyword>
<dbReference type="EMBL" id="CAJZBQ010000005">
    <property type="protein sequence ID" value="CAG9311914.1"/>
    <property type="molecule type" value="Genomic_DNA"/>
</dbReference>
<evidence type="ECO:0000259" key="8">
    <source>
        <dbReference type="Pfam" id="PF13087"/>
    </source>
</evidence>
<feature type="compositionally biased region" description="Basic and acidic residues" evidence="6">
    <location>
        <begin position="156"/>
        <end position="176"/>
    </location>
</feature>
<dbReference type="Pfam" id="PF13086">
    <property type="entry name" value="AAA_11"/>
    <property type="match status" value="1"/>
</dbReference>
<feature type="region of interest" description="Disordered" evidence="6">
    <location>
        <begin position="189"/>
        <end position="219"/>
    </location>
</feature>
<dbReference type="Proteomes" id="UP001162131">
    <property type="component" value="Unassembled WGS sequence"/>
</dbReference>
<keyword evidence="2" id="KW-0378">Hydrolase</keyword>
<dbReference type="FunFam" id="3.40.50.300:FF:000326">
    <property type="entry name" value="P-loop containing nucleoside triphosphate hydrolase"/>
    <property type="match status" value="1"/>
</dbReference>
<feature type="domain" description="DNA2/NAM7 helicase helicase" evidence="7">
    <location>
        <begin position="467"/>
        <end position="736"/>
    </location>
</feature>
<dbReference type="PANTHER" id="PTHR10887">
    <property type="entry name" value="DNA2/NAM7 HELICASE FAMILY"/>
    <property type="match status" value="1"/>
</dbReference>
<sequence>MKNSCVVDLTEDLRSDPLTKKFIDLTESPNPKVSTKSYLKPTENAITSSPKITIKSTSFLNTISERLKELHNDNEGDVSLDDWYEPPPAPYPKKYSEPTSQVEHKSHILPRSNPHLDIGIKKPQYPFWLAYKKTSEENALNELLRWKQNNLTTKSQEPEIPTKRERKEKEENDKIIKKQKLMLKLNDFMKQETDKKEREKQQKEKTRNKGYQEKELQEETKHMSESLSEEWIQSQLEANEKSLRFCNRFSIEEFYSFALSLDLQNLEGRFLANKQIPLEFKNGKFYKESFFPAFFDELRALVFCALSQANFSSSSLLELIPHSDQGDYGFIAPGEEKRGGEFSFYHSLKQDDLVLVFSLQETNNIPASFAELLNLKPIYFFGVCERENSNSSWMIKANLKKLEDIEFSKPFNVIYVDSLSTLIREFRMIKLAEFLDLNEFIMNPAKKSLISIPCAPVNYFRNIERIYNASQYDAIQKICSKTTGITLLQGPPGTGKTQTLLGIMSSFLLSKINSGEKPRLLVCAPSNAAIDELACRAIEQGLFNEAGNKRDDLSFVRIGNFNSQHLELRQKNPNDAREPPKSVQSIMLGNLVSGRLKKEGLIDQQEELNEIKKKLNNVERNINWLSKKINIKEKEKFTVEKNTLTSNMYRIKHNRDKYRDRRKAQELDILCKSDIIFCTLSGAGSKEIQAVPHDFDYVLIDEACQSIELSTLIPLQYKARHAVLVGDPRQLPATTFCQNSQNVLYNRSLFERLMQGGAEVIMLEIQYRMTKEICCFPSLYFYEGRLQVAEELDNREKPYWMPAQEVIFFDLKTSFESRTYDDTSIQNINEAEFIMGIYNHFSCIHRMKLNIGIITPYKKQAKLIRELLYKRYESDWKSDIEVNTVDGFQGREKDLIIFSAVRSGNTVGFLSDYRRMNVAITRAKFGLWIVGKAECLQRNELWQKLIESFKERNMFYECKSWSEVQSRITMPKTNNQNNKLPIKPAPKEPQRPREKAAIVPKNRDLQMNFMKKKTEADVNKIMERHVLDIINRK</sequence>
<evidence type="ECO:0000256" key="5">
    <source>
        <dbReference type="SAM" id="Coils"/>
    </source>
</evidence>
<reference evidence="9" key="1">
    <citation type="submission" date="2021-09" db="EMBL/GenBank/DDBJ databases">
        <authorList>
            <consortium name="AG Swart"/>
            <person name="Singh M."/>
            <person name="Singh A."/>
            <person name="Seah K."/>
            <person name="Emmerich C."/>
        </authorList>
    </citation>
    <scope>NUCLEOTIDE SEQUENCE</scope>
    <source>
        <strain evidence="9">ATCC30299</strain>
    </source>
</reference>
<proteinExistence type="predicted"/>
<keyword evidence="4" id="KW-0067">ATP-binding</keyword>
<protein>
    <submittedName>
        <fullName evidence="9">Uncharacterized protein</fullName>
    </submittedName>
</protein>
<dbReference type="InterPro" id="IPR027417">
    <property type="entry name" value="P-loop_NTPase"/>
</dbReference>
<dbReference type="GO" id="GO:0005694">
    <property type="term" value="C:chromosome"/>
    <property type="evidence" value="ECO:0007669"/>
    <property type="project" value="UniProtKB-ARBA"/>
</dbReference>
<evidence type="ECO:0000256" key="3">
    <source>
        <dbReference type="ARBA" id="ARBA00022806"/>
    </source>
</evidence>
<dbReference type="GO" id="GO:0005524">
    <property type="term" value="F:ATP binding"/>
    <property type="evidence" value="ECO:0007669"/>
    <property type="project" value="UniProtKB-KW"/>
</dbReference>
<dbReference type="InterPro" id="IPR045055">
    <property type="entry name" value="DNA2/NAM7-like"/>
</dbReference>
<dbReference type="Pfam" id="PF13087">
    <property type="entry name" value="AAA_12"/>
    <property type="match status" value="1"/>
</dbReference>
<accession>A0AAU9IA31</accession>
<evidence type="ECO:0000256" key="4">
    <source>
        <dbReference type="ARBA" id="ARBA00022840"/>
    </source>
</evidence>